<keyword evidence="1" id="KW-0762">Sugar transport</keyword>
<dbReference type="SUPFAM" id="SSF53850">
    <property type="entry name" value="Periplasmic binding protein-like II"/>
    <property type="match status" value="1"/>
</dbReference>
<dbReference type="AlphaFoldDB" id="A0A7W3PCJ8"/>
<keyword evidence="2" id="KW-1185">Reference proteome</keyword>
<name>A0A7W3PCJ8_9MICO</name>
<proteinExistence type="predicted"/>
<dbReference type="PANTHER" id="PTHR43649:SF12">
    <property type="entry name" value="DIACETYLCHITOBIOSE BINDING PROTEIN DASA"/>
    <property type="match status" value="1"/>
</dbReference>
<evidence type="ECO:0000313" key="2">
    <source>
        <dbReference type="Proteomes" id="UP000540568"/>
    </source>
</evidence>
<accession>A0A7W3PCJ8</accession>
<dbReference type="Gene3D" id="3.40.190.10">
    <property type="entry name" value="Periplasmic binding protein-like II"/>
    <property type="match status" value="1"/>
</dbReference>
<dbReference type="InterPro" id="IPR006059">
    <property type="entry name" value="SBP"/>
</dbReference>
<dbReference type="Proteomes" id="UP000540568">
    <property type="component" value="Unassembled WGS sequence"/>
</dbReference>
<dbReference type="RefSeq" id="WP_182614629.1">
    <property type="nucleotide sequence ID" value="NZ_BAAATF010000002.1"/>
</dbReference>
<dbReference type="PANTHER" id="PTHR43649">
    <property type="entry name" value="ARABINOSE-BINDING PROTEIN-RELATED"/>
    <property type="match status" value="1"/>
</dbReference>
<comment type="caution">
    <text evidence="1">The sequence shown here is derived from an EMBL/GenBank/DDBJ whole genome shotgun (WGS) entry which is preliminary data.</text>
</comment>
<protein>
    <submittedName>
        <fullName evidence="1">Multiple sugar transport system substrate-binding protein</fullName>
    </submittedName>
</protein>
<reference evidence="1 2" key="1">
    <citation type="submission" date="2020-07" db="EMBL/GenBank/DDBJ databases">
        <title>Sequencing the genomes of 1000 actinobacteria strains.</title>
        <authorList>
            <person name="Klenk H.-P."/>
        </authorList>
    </citation>
    <scope>NUCLEOTIDE SEQUENCE [LARGE SCALE GENOMIC DNA]</scope>
    <source>
        <strain evidence="1 2">DSM 44121</strain>
    </source>
</reference>
<dbReference type="InterPro" id="IPR006311">
    <property type="entry name" value="TAT_signal"/>
</dbReference>
<dbReference type="PROSITE" id="PS51318">
    <property type="entry name" value="TAT"/>
    <property type="match status" value="1"/>
</dbReference>
<organism evidence="1 2">
    <name type="scientific">Promicromonospora sukumoe</name>
    <dbReference type="NCBI Taxonomy" id="88382"/>
    <lineage>
        <taxon>Bacteria</taxon>
        <taxon>Bacillati</taxon>
        <taxon>Actinomycetota</taxon>
        <taxon>Actinomycetes</taxon>
        <taxon>Micrococcales</taxon>
        <taxon>Promicromonosporaceae</taxon>
        <taxon>Promicromonospora</taxon>
    </lineage>
</organism>
<keyword evidence="1" id="KW-0813">Transport</keyword>
<dbReference type="EMBL" id="JACGWV010000001">
    <property type="protein sequence ID" value="MBA8806985.1"/>
    <property type="molecule type" value="Genomic_DNA"/>
</dbReference>
<dbReference type="InterPro" id="IPR050490">
    <property type="entry name" value="Bact_solute-bd_prot1"/>
</dbReference>
<sequence>MRNLDRRTFLALGGAAGLAGALGLAGCGRSGPAPDVAGTITWWDQFQPLEALQRETFDAVAGRLGVTVDYTVYDPAGLGQALQLAQQSGRVPDVFTNGYGVPELVLVENGWVAPIELSPDARARFPEGALVEGLHTFGGELYSFPLFTPYQHATLTWFDQRAVEQAGGDPENGPRTWDEFRTLAGALTSAGTSSGWIEGLALLDRLRQHVIDLATGAGAVLSFAGNGADAPRVADARTGEYPFDSAEFLDVFEFLGSLVRDGVMFPSSTSLDVRTARARWVGGSAGLFFDGPWNVGVLAGQFPDALATLGLSAMPTPDGVARAMNGPVGGSFWLSRTSSDATAVSEILSAMASAEYARGLAAAMDQPPADVAAVAEADVPDAYRQAVSLMRDSVRLGPSPVAKNPAVGAVLSEMKQIRPNLGEIAQGYLGGNVDDVGAELTRYRSRLATERDRAIEVVRSRGQEVSLDDWIFDDADQTTGSPRP</sequence>
<dbReference type="Pfam" id="PF01547">
    <property type="entry name" value="SBP_bac_1"/>
    <property type="match status" value="1"/>
</dbReference>
<dbReference type="PROSITE" id="PS51257">
    <property type="entry name" value="PROKAR_LIPOPROTEIN"/>
    <property type="match status" value="1"/>
</dbReference>
<evidence type="ECO:0000313" key="1">
    <source>
        <dbReference type="EMBL" id="MBA8806985.1"/>
    </source>
</evidence>
<gene>
    <name evidence="1" type="ORF">FHX71_000927</name>
</gene>